<evidence type="ECO:0000313" key="3">
    <source>
        <dbReference type="Proteomes" id="UP000594220"/>
    </source>
</evidence>
<dbReference type="PANTHER" id="PTHR35675:SF1">
    <property type="entry name" value="RIKEN CDNA 2810459M11 GENE"/>
    <property type="match status" value="1"/>
</dbReference>
<dbReference type="Ensembl" id="ENSCPRT00005010947.1">
    <property type="protein sequence ID" value="ENSCPRP00005009312.1"/>
    <property type="gene ID" value="ENSCPRG00005006601.1"/>
</dbReference>
<dbReference type="GeneTree" id="ENSGT01030000235191"/>
<organism evidence="2 3">
    <name type="scientific">Crocodylus porosus</name>
    <name type="common">Saltwater crocodile</name>
    <name type="synonym">Estuarine crocodile</name>
    <dbReference type="NCBI Taxonomy" id="8502"/>
    <lineage>
        <taxon>Eukaryota</taxon>
        <taxon>Metazoa</taxon>
        <taxon>Chordata</taxon>
        <taxon>Craniata</taxon>
        <taxon>Vertebrata</taxon>
        <taxon>Euteleostomi</taxon>
        <taxon>Archelosauria</taxon>
        <taxon>Archosauria</taxon>
        <taxon>Crocodylia</taxon>
        <taxon>Longirostres</taxon>
        <taxon>Crocodylidae</taxon>
        <taxon>Crocodylus</taxon>
    </lineage>
</organism>
<dbReference type="Proteomes" id="UP000594220">
    <property type="component" value="Unplaced"/>
</dbReference>
<dbReference type="OMA" id="QNDAVWI"/>
<protein>
    <recommendedName>
        <fullName evidence="1">C2orf72-like C-terminal domain-containing protein</fullName>
    </recommendedName>
</protein>
<proteinExistence type="predicted"/>
<feature type="domain" description="C2orf72-like C-terminal" evidence="1">
    <location>
        <begin position="112"/>
        <end position="174"/>
    </location>
</feature>
<accession>A0A7M4EG32</accession>
<sequence length="255" mass="27962">MLARHGEGDFQVLVEKVGGKPDVLLIGEALTGDDTRALMKAFVQELFPDALKPSNSLDKAMTQMLPGAEPGFSKSQSQLIFFLCRASCLQNKQAEIQEVLKEVKKYTCKAPAALVGIVMQPKKNEEAQARKLMETLLWGVFPRQPLQVEVEIFIPGQPRGKLAIMKAACRAAEALKRTGVKQDGPCIDLCQIKAPVKKQLFNAEVAKSAGTTQIASDVWEVLKTSMYNMAIKSFGKSIKKKHGLVCRPFRGTATT</sequence>
<dbReference type="AlphaFoldDB" id="A0A7M4EG32"/>
<reference evidence="2" key="2">
    <citation type="submission" date="2025-09" db="UniProtKB">
        <authorList>
            <consortium name="Ensembl"/>
        </authorList>
    </citation>
    <scope>IDENTIFICATION</scope>
</reference>
<keyword evidence="3" id="KW-1185">Reference proteome</keyword>
<dbReference type="PANTHER" id="PTHR35675">
    <property type="entry name" value="HYPOTHETICAL PROTEIN LOC100362216"/>
    <property type="match status" value="1"/>
</dbReference>
<reference evidence="2" key="1">
    <citation type="submission" date="2025-08" db="UniProtKB">
        <authorList>
            <consortium name="Ensembl"/>
        </authorList>
    </citation>
    <scope>IDENTIFICATION</scope>
</reference>
<dbReference type="Pfam" id="PF15443">
    <property type="entry name" value="DUF4630"/>
    <property type="match status" value="1"/>
</dbReference>
<dbReference type="InterPro" id="IPR027868">
    <property type="entry name" value="C2orf72-like_C"/>
</dbReference>
<evidence type="ECO:0000259" key="1">
    <source>
        <dbReference type="Pfam" id="PF15443"/>
    </source>
</evidence>
<evidence type="ECO:0000313" key="2">
    <source>
        <dbReference type="Ensembl" id="ENSCPRP00005009312.1"/>
    </source>
</evidence>
<name>A0A7M4EG32_CROPO</name>